<evidence type="ECO:0000313" key="3">
    <source>
        <dbReference type="Proteomes" id="UP001529510"/>
    </source>
</evidence>
<proteinExistence type="predicted"/>
<protein>
    <submittedName>
        <fullName evidence="2">Uncharacterized protein</fullName>
    </submittedName>
</protein>
<feature type="compositionally biased region" description="Basic and acidic residues" evidence="1">
    <location>
        <begin position="30"/>
        <end position="41"/>
    </location>
</feature>
<keyword evidence="3" id="KW-1185">Reference proteome</keyword>
<reference evidence="2 3" key="1">
    <citation type="submission" date="2024-05" db="EMBL/GenBank/DDBJ databases">
        <title>Genome sequencing and assembly of Indian major carp, Cirrhinus mrigala (Hamilton, 1822).</title>
        <authorList>
            <person name="Mohindra V."/>
            <person name="Chowdhury L.M."/>
            <person name="Lal K."/>
            <person name="Jena J.K."/>
        </authorList>
    </citation>
    <scope>NUCLEOTIDE SEQUENCE [LARGE SCALE GENOMIC DNA]</scope>
    <source>
        <strain evidence="2">CM1030</strain>
        <tissue evidence="2">Blood</tissue>
    </source>
</reference>
<feature type="non-terminal residue" evidence="2">
    <location>
        <position position="62"/>
    </location>
</feature>
<dbReference type="EMBL" id="JAMKFB020000005">
    <property type="protein sequence ID" value="KAL0192571.1"/>
    <property type="molecule type" value="Genomic_DNA"/>
</dbReference>
<evidence type="ECO:0000256" key="1">
    <source>
        <dbReference type="SAM" id="MobiDB-lite"/>
    </source>
</evidence>
<dbReference type="AlphaFoldDB" id="A0ABD0R4G1"/>
<gene>
    <name evidence="2" type="ORF">M9458_010867</name>
</gene>
<feature type="non-terminal residue" evidence="2">
    <location>
        <position position="1"/>
    </location>
</feature>
<accession>A0ABD0R4G1</accession>
<sequence>SGEVVSRPPPVLDDGPVCYRHRGGPSASKAAEHRRCPEERSGTQPTRGPASAGHAYPTGQEP</sequence>
<dbReference type="Proteomes" id="UP001529510">
    <property type="component" value="Unassembled WGS sequence"/>
</dbReference>
<comment type="caution">
    <text evidence="2">The sequence shown here is derived from an EMBL/GenBank/DDBJ whole genome shotgun (WGS) entry which is preliminary data.</text>
</comment>
<organism evidence="2 3">
    <name type="scientific">Cirrhinus mrigala</name>
    <name type="common">Mrigala</name>
    <dbReference type="NCBI Taxonomy" id="683832"/>
    <lineage>
        <taxon>Eukaryota</taxon>
        <taxon>Metazoa</taxon>
        <taxon>Chordata</taxon>
        <taxon>Craniata</taxon>
        <taxon>Vertebrata</taxon>
        <taxon>Euteleostomi</taxon>
        <taxon>Actinopterygii</taxon>
        <taxon>Neopterygii</taxon>
        <taxon>Teleostei</taxon>
        <taxon>Ostariophysi</taxon>
        <taxon>Cypriniformes</taxon>
        <taxon>Cyprinidae</taxon>
        <taxon>Labeoninae</taxon>
        <taxon>Labeonini</taxon>
        <taxon>Cirrhinus</taxon>
    </lineage>
</organism>
<feature type="region of interest" description="Disordered" evidence="1">
    <location>
        <begin position="1"/>
        <end position="62"/>
    </location>
</feature>
<evidence type="ECO:0000313" key="2">
    <source>
        <dbReference type="EMBL" id="KAL0192571.1"/>
    </source>
</evidence>
<name>A0ABD0R4G1_CIRMR</name>